<dbReference type="AlphaFoldDB" id="A0A378C3C6"/>
<proteinExistence type="predicted"/>
<reference evidence="1 2" key="1">
    <citation type="submission" date="2018-06" db="EMBL/GenBank/DDBJ databases">
        <authorList>
            <consortium name="Pathogen Informatics"/>
            <person name="Doyle S."/>
        </authorList>
    </citation>
    <scope>NUCLEOTIDE SEQUENCE [LARGE SCALE GENOMIC DNA]</scope>
    <source>
        <strain evidence="1 2">NCTC5050</strain>
    </source>
</reference>
<name>A0A378C3C6_KLEPO</name>
<keyword evidence="2" id="KW-1185">Reference proteome</keyword>
<evidence type="ECO:0000313" key="2">
    <source>
        <dbReference type="Proteomes" id="UP000255382"/>
    </source>
</evidence>
<sequence length="86" mass="8968">MHEGVILPAVGHLPGIQPVGAAADPADRKDAGGGQRLVDFGEQPRQIGLLADVVGTFGDKMRHGAPLRLRWQREHGVNLAGTGAGE</sequence>
<dbReference type="Proteomes" id="UP000255382">
    <property type="component" value="Unassembled WGS sequence"/>
</dbReference>
<evidence type="ECO:0000313" key="1">
    <source>
        <dbReference type="EMBL" id="STV60196.1"/>
    </source>
</evidence>
<organism evidence="1 2">
    <name type="scientific">Klebsiella pneumoniae subsp. ozaenae</name>
    <dbReference type="NCBI Taxonomy" id="574"/>
    <lineage>
        <taxon>Bacteria</taxon>
        <taxon>Pseudomonadati</taxon>
        <taxon>Pseudomonadota</taxon>
        <taxon>Gammaproteobacteria</taxon>
        <taxon>Enterobacterales</taxon>
        <taxon>Enterobacteriaceae</taxon>
        <taxon>Klebsiella/Raoultella group</taxon>
        <taxon>Klebsiella</taxon>
        <taxon>Klebsiella pneumoniae complex</taxon>
    </lineage>
</organism>
<protein>
    <submittedName>
        <fullName evidence="1">Uncharacterized protein</fullName>
    </submittedName>
</protein>
<accession>A0A378C3C6</accession>
<dbReference type="EMBL" id="UGLZ01000005">
    <property type="protein sequence ID" value="STV60196.1"/>
    <property type="molecule type" value="Genomic_DNA"/>
</dbReference>
<gene>
    <name evidence="1" type="ORF">NCTC5050_06846</name>
</gene>